<evidence type="ECO:0000256" key="1">
    <source>
        <dbReference type="SAM" id="SignalP"/>
    </source>
</evidence>
<sequence>MKSLLFTCFTTLLITLAGPASADSNSGTISFSGAITNGSCNMNIGQNPVVFDCFDPARGKSVVTTADMMNPQSLNGLPMVVKMHWFNPEKSKGIIEVSYL</sequence>
<dbReference type="AlphaFoldDB" id="A0AAN1TXG7"/>
<accession>A0AAN1TXG7</accession>
<evidence type="ECO:0000313" key="3">
    <source>
        <dbReference type="Proteomes" id="UP000241538"/>
    </source>
</evidence>
<geneLocation type="plasmid" evidence="3">
    <name>ppv989-508</name>
</geneLocation>
<dbReference type="EMBL" id="CP028350">
    <property type="protein sequence ID" value="AVV39459.1"/>
    <property type="molecule type" value="Genomic_DNA"/>
</dbReference>
<feature type="signal peptide" evidence="1">
    <location>
        <begin position="1"/>
        <end position="22"/>
    </location>
</feature>
<evidence type="ECO:0000313" key="2">
    <source>
        <dbReference type="EMBL" id="AVV39459.1"/>
    </source>
</evidence>
<keyword evidence="1" id="KW-0732">Signal</keyword>
<dbReference type="Proteomes" id="UP000241538">
    <property type="component" value="Plasmid pPV989-508"/>
</dbReference>
<dbReference type="RefSeq" id="WP_107320263.1">
    <property type="nucleotide sequence ID" value="NZ_CP028350.1"/>
</dbReference>
<reference evidence="2 3" key="1">
    <citation type="journal article" date="2018" name="Int J Genomics">
        <title>Comparative Genomics Analysis of Plasmid pPV989-94 from a Clinical Isolate of Pantoea vagans PV989.</title>
        <authorList>
            <person name="Xu L."/>
            <person name="Yin M."/>
            <person name="Zhu T."/>
            <person name="Lu J."/>
            <person name="Bao Q."/>
        </authorList>
    </citation>
    <scope>NUCLEOTIDE SEQUENCE [LARGE SCALE GENOMIC DNA]</scope>
    <source>
        <strain evidence="2 3">PV989</strain>
    </source>
</reference>
<gene>
    <name evidence="2" type="ORF">C9381_19690</name>
</gene>
<name>A0AAN1TXG7_9GAMM</name>
<protein>
    <submittedName>
        <fullName evidence="2">Type 1 fimbrial protein</fullName>
    </submittedName>
</protein>
<organism evidence="2 3">
    <name type="scientific">Pantoea vagans</name>
    <dbReference type="NCBI Taxonomy" id="470934"/>
    <lineage>
        <taxon>Bacteria</taxon>
        <taxon>Pseudomonadati</taxon>
        <taxon>Pseudomonadota</taxon>
        <taxon>Gammaproteobacteria</taxon>
        <taxon>Enterobacterales</taxon>
        <taxon>Erwiniaceae</taxon>
        <taxon>Pantoea</taxon>
    </lineage>
</organism>
<keyword evidence="2" id="KW-0614">Plasmid</keyword>
<proteinExistence type="predicted"/>
<feature type="chain" id="PRO_5042979971" evidence="1">
    <location>
        <begin position="23"/>
        <end position="100"/>
    </location>
</feature>